<evidence type="ECO:0000313" key="2">
    <source>
        <dbReference type="EMBL" id="KAF2849069.1"/>
    </source>
</evidence>
<dbReference type="Gene3D" id="3.30.710.10">
    <property type="entry name" value="Potassium Channel Kv1.1, Chain A"/>
    <property type="match status" value="1"/>
</dbReference>
<dbReference type="OrthoDB" id="194443at2759"/>
<reference evidence="2" key="1">
    <citation type="submission" date="2020-01" db="EMBL/GenBank/DDBJ databases">
        <authorList>
            <consortium name="DOE Joint Genome Institute"/>
            <person name="Haridas S."/>
            <person name="Albert R."/>
            <person name="Binder M."/>
            <person name="Bloem J."/>
            <person name="Labutti K."/>
            <person name="Salamov A."/>
            <person name="Andreopoulos B."/>
            <person name="Baker S.E."/>
            <person name="Barry K."/>
            <person name="Bills G."/>
            <person name="Bluhm B.H."/>
            <person name="Cannon C."/>
            <person name="Castanera R."/>
            <person name="Culley D.E."/>
            <person name="Daum C."/>
            <person name="Ezra D."/>
            <person name="Gonzalez J.B."/>
            <person name="Henrissat B."/>
            <person name="Kuo A."/>
            <person name="Liang C."/>
            <person name="Lipzen A."/>
            <person name="Lutzoni F."/>
            <person name="Magnuson J."/>
            <person name="Mondo S."/>
            <person name="Nolan M."/>
            <person name="Ohm R."/>
            <person name="Pangilinan J."/>
            <person name="Park H.-J."/>
            <person name="Ramirez L."/>
            <person name="Alfaro M."/>
            <person name="Sun H."/>
            <person name="Tritt A."/>
            <person name="Yoshinaga Y."/>
            <person name="Zwiers L.-H."/>
            <person name="Turgeon B.G."/>
            <person name="Goodwin S.B."/>
            <person name="Spatafora J.W."/>
            <person name="Crous P.W."/>
            <person name="Grigoriev I.V."/>
        </authorList>
    </citation>
    <scope>NUCLEOTIDE SEQUENCE</scope>
    <source>
        <strain evidence="2">IPT5</strain>
    </source>
</reference>
<evidence type="ECO:0000313" key="3">
    <source>
        <dbReference type="Proteomes" id="UP000799423"/>
    </source>
</evidence>
<dbReference type="EMBL" id="MU006314">
    <property type="protein sequence ID" value="KAF2849069.1"/>
    <property type="molecule type" value="Genomic_DNA"/>
</dbReference>
<dbReference type="PANTHER" id="PTHR47843">
    <property type="entry name" value="BTB DOMAIN-CONTAINING PROTEIN-RELATED"/>
    <property type="match status" value="1"/>
</dbReference>
<name>A0A6A7B3Y8_9PLEO</name>
<dbReference type="Proteomes" id="UP000799423">
    <property type="component" value="Unassembled WGS sequence"/>
</dbReference>
<dbReference type="PROSITE" id="PS50097">
    <property type="entry name" value="BTB"/>
    <property type="match status" value="1"/>
</dbReference>
<dbReference type="InterPro" id="IPR000210">
    <property type="entry name" value="BTB/POZ_dom"/>
</dbReference>
<proteinExistence type="predicted"/>
<organism evidence="2 3">
    <name type="scientific">Plenodomus tracheiphilus IPT5</name>
    <dbReference type="NCBI Taxonomy" id="1408161"/>
    <lineage>
        <taxon>Eukaryota</taxon>
        <taxon>Fungi</taxon>
        <taxon>Dikarya</taxon>
        <taxon>Ascomycota</taxon>
        <taxon>Pezizomycotina</taxon>
        <taxon>Dothideomycetes</taxon>
        <taxon>Pleosporomycetidae</taxon>
        <taxon>Pleosporales</taxon>
        <taxon>Pleosporineae</taxon>
        <taxon>Leptosphaeriaceae</taxon>
        <taxon>Plenodomus</taxon>
    </lineage>
</organism>
<feature type="domain" description="BTB" evidence="1">
    <location>
        <begin position="22"/>
        <end position="88"/>
    </location>
</feature>
<gene>
    <name evidence="2" type="ORF">T440DRAFT_556314</name>
</gene>
<dbReference type="AlphaFoldDB" id="A0A6A7B3Y8"/>
<accession>A0A6A7B3Y8</accession>
<dbReference type="SMART" id="SM00225">
    <property type="entry name" value="BTB"/>
    <property type="match status" value="1"/>
</dbReference>
<protein>
    <recommendedName>
        <fullName evidence="1">BTB domain-containing protein</fullName>
    </recommendedName>
</protein>
<evidence type="ECO:0000259" key="1">
    <source>
        <dbReference type="PROSITE" id="PS50097"/>
    </source>
</evidence>
<sequence>MMATNNATPKKRPLPCEIFTGDTITVTVGSNARKYQVNKALTMYCSGNFLGVLESVKTEEGKANTVELLDIESYTFEAFADWMYTQRLTPCGNWRARFALPTAITSHKACVLLYIFAHRFQVPNLKEAVKKELLKVLTPNGACHDATTVAFQKLPEDNPVLDMLVDAHCQYWKPGADFSTSCKKLEEVPAEFLRRVVCKYASAIDDDNFYLVPSKYQELDLEVAEDKKEPPAKKLRIKQ</sequence>
<dbReference type="InterPro" id="IPR011333">
    <property type="entry name" value="SKP1/BTB/POZ_sf"/>
</dbReference>
<dbReference type="PANTHER" id="PTHR47843:SF2">
    <property type="entry name" value="BTB DOMAIN-CONTAINING PROTEIN"/>
    <property type="match status" value="1"/>
</dbReference>
<keyword evidence="3" id="KW-1185">Reference proteome</keyword>
<dbReference type="Pfam" id="PF00651">
    <property type="entry name" value="BTB"/>
    <property type="match status" value="1"/>
</dbReference>
<dbReference type="SUPFAM" id="SSF54695">
    <property type="entry name" value="POZ domain"/>
    <property type="match status" value="1"/>
</dbReference>